<evidence type="ECO:0000256" key="1">
    <source>
        <dbReference type="SAM" id="Phobius"/>
    </source>
</evidence>
<gene>
    <name evidence="2" type="ORF">E1292_27000</name>
</gene>
<keyword evidence="1" id="KW-0472">Membrane</keyword>
<dbReference type="AlphaFoldDB" id="A0A4R4VEP5"/>
<protein>
    <submittedName>
        <fullName evidence="2">Uncharacterized protein</fullName>
    </submittedName>
</protein>
<proteinExistence type="predicted"/>
<feature type="transmembrane region" description="Helical" evidence="1">
    <location>
        <begin position="139"/>
        <end position="158"/>
    </location>
</feature>
<dbReference type="Proteomes" id="UP000295258">
    <property type="component" value="Unassembled WGS sequence"/>
</dbReference>
<dbReference type="EMBL" id="SMKO01000083">
    <property type="protein sequence ID" value="TDD01073.1"/>
    <property type="molecule type" value="Genomic_DNA"/>
</dbReference>
<comment type="caution">
    <text evidence="2">The sequence shown here is derived from an EMBL/GenBank/DDBJ whole genome shotgun (WGS) entry which is preliminary data.</text>
</comment>
<accession>A0A4R4VEP5</accession>
<keyword evidence="1" id="KW-0812">Transmembrane</keyword>
<evidence type="ECO:0000313" key="3">
    <source>
        <dbReference type="Proteomes" id="UP000295258"/>
    </source>
</evidence>
<keyword evidence="1" id="KW-1133">Transmembrane helix</keyword>
<organism evidence="2 3">
    <name type="scientific">Nonomuraea deserti</name>
    <dbReference type="NCBI Taxonomy" id="1848322"/>
    <lineage>
        <taxon>Bacteria</taxon>
        <taxon>Bacillati</taxon>
        <taxon>Actinomycetota</taxon>
        <taxon>Actinomycetes</taxon>
        <taxon>Streptosporangiales</taxon>
        <taxon>Streptosporangiaceae</taxon>
        <taxon>Nonomuraea</taxon>
    </lineage>
</organism>
<evidence type="ECO:0000313" key="2">
    <source>
        <dbReference type="EMBL" id="TDD01073.1"/>
    </source>
</evidence>
<sequence>MWWLGAVWGVAAVCLIIAAVMFGGGSGASGPAPTKTFASGERVTVPIDPADKPAVYIASDTAVNYSCEISGGPGPAKLAKTAGVPKVTEGGTVWQQFLVINAPARGDYQLTCTHQEQATVRYGIGRDASSSDGGTTTPLLIGGAGLLAAIIGTVVVLAGRSASRKRLAVGG</sequence>
<name>A0A4R4VEP5_9ACTN</name>
<keyword evidence="3" id="KW-1185">Reference proteome</keyword>
<reference evidence="2 3" key="1">
    <citation type="submission" date="2019-03" db="EMBL/GenBank/DDBJ databases">
        <title>Draft genome sequences of novel Actinobacteria.</title>
        <authorList>
            <person name="Sahin N."/>
            <person name="Ay H."/>
            <person name="Saygin H."/>
        </authorList>
    </citation>
    <scope>NUCLEOTIDE SEQUENCE [LARGE SCALE GENOMIC DNA]</scope>
    <source>
        <strain evidence="2 3">KC310</strain>
    </source>
</reference>